<keyword evidence="6 8" id="KW-1133">Transmembrane helix</keyword>
<evidence type="ECO:0000256" key="4">
    <source>
        <dbReference type="ARBA" id="ARBA00022679"/>
    </source>
</evidence>
<evidence type="ECO:0000256" key="6">
    <source>
        <dbReference type="ARBA" id="ARBA00022989"/>
    </source>
</evidence>
<evidence type="ECO:0000256" key="1">
    <source>
        <dbReference type="ARBA" id="ARBA00004651"/>
    </source>
</evidence>
<proteinExistence type="predicted"/>
<feature type="transmembrane region" description="Helical" evidence="8">
    <location>
        <begin position="368"/>
        <end position="388"/>
    </location>
</feature>
<keyword evidence="11" id="KW-1185">Reference proteome</keyword>
<feature type="transmembrane region" description="Helical" evidence="8">
    <location>
        <begin position="133"/>
        <end position="166"/>
    </location>
</feature>
<dbReference type="Proteomes" id="UP001432180">
    <property type="component" value="Chromosome"/>
</dbReference>
<dbReference type="PANTHER" id="PTHR33908:SF3">
    <property type="entry name" value="UNDECAPRENYL PHOSPHATE-ALPHA-4-AMINO-4-DEOXY-L-ARABINOSE ARABINOSYL TRANSFERASE"/>
    <property type="match status" value="1"/>
</dbReference>
<evidence type="ECO:0000256" key="7">
    <source>
        <dbReference type="ARBA" id="ARBA00023136"/>
    </source>
</evidence>
<feature type="domain" description="Glycosyltransferase RgtA/B/C/D-like" evidence="9">
    <location>
        <begin position="80"/>
        <end position="231"/>
    </location>
</feature>
<keyword evidence="5 8" id="KW-0812">Transmembrane</keyword>
<organism evidence="10 11">
    <name type="scientific">Thiorhodovibrio winogradskyi</name>
    <dbReference type="NCBI Taxonomy" id="77007"/>
    <lineage>
        <taxon>Bacteria</taxon>
        <taxon>Pseudomonadati</taxon>
        <taxon>Pseudomonadota</taxon>
        <taxon>Gammaproteobacteria</taxon>
        <taxon>Chromatiales</taxon>
        <taxon>Chromatiaceae</taxon>
        <taxon>Thiorhodovibrio</taxon>
    </lineage>
</organism>
<feature type="transmembrane region" description="Helical" evidence="8">
    <location>
        <begin position="285"/>
        <end position="307"/>
    </location>
</feature>
<keyword evidence="3 10" id="KW-0328">Glycosyltransferase</keyword>
<dbReference type="EMBL" id="CP121472">
    <property type="protein sequence ID" value="WPL17182.1"/>
    <property type="molecule type" value="Genomic_DNA"/>
</dbReference>
<dbReference type="InterPro" id="IPR038731">
    <property type="entry name" value="RgtA/B/C-like"/>
</dbReference>
<evidence type="ECO:0000313" key="10">
    <source>
        <dbReference type="EMBL" id="WPL17182.1"/>
    </source>
</evidence>
<comment type="subcellular location">
    <subcellularLocation>
        <location evidence="1">Cell membrane</location>
        <topology evidence="1">Multi-pass membrane protein</topology>
    </subcellularLocation>
</comment>
<sequence length="558" mass="62543">MPPIAARLNKALGTLKLGLPEGLLTSPWLLPLIVWLVFFWQLGGPPLYDLDEGAFTEATREMLASGNFITPYKDGEPRYDKPVMIYWLQAGSVSLLGLNEFALRLPSAMAASLWLLALWLFVRQRLDRETATVAALVMALSLEIGLIGKAAVADAVLNLFIALAFFDVYRYRLARLADSPRSRGLLWRVYLWLGLGFLTKGPVAVFFPLLVSLLFALTMGWREIKVWLGAVFEPRGWLVFLAVAAPWYLAIYLDNGLGFFQSFFFKHNLGRFGGVIHGHEGFPGYYLAMLPLVMLPFSGWLLAVLPALRRIWADPLDRFLLLWFLCVLAVFSFSSTKLPHYLVYGLTPLFIMLARHRERLTQSGFNRWLALLPALIFGLVLLALPLALGPLAEQADKPHEIALFELGREVLDGFYLLGMVAALVLLVSLFWAHRVALWQRVVLAGVIQTLVVHGLLVPRVFEVMQAPVKEAALLARQLDEPTVVYKTSMPSFSVYRRAITPDRQPEPGDLVFLRIDKLERLQGLYPSEQLETLFRRGAVALMRVGEPPAAAVEVPDHG</sequence>
<evidence type="ECO:0000256" key="2">
    <source>
        <dbReference type="ARBA" id="ARBA00022475"/>
    </source>
</evidence>
<feature type="transmembrane region" description="Helical" evidence="8">
    <location>
        <begin position="238"/>
        <end position="265"/>
    </location>
</feature>
<evidence type="ECO:0000256" key="5">
    <source>
        <dbReference type="ARBA" id="ARBA00022692"/>
    </source>
</evidence>
<evidence type="ECO:0000256" key="3">
    <source>
        <dbReference type="ARBA" id="ARBA00022676"/>
    </source>
</evidence>
<feature type="transmembrane region" description="Helical" evidence="8">
    <location>
        <begin position="413"/>
        <end position="432"/>
    </location>
</feature>
<keyword evidence="4 10" id="KW-0808">Transferase</keyword>
<feature type="transmembrane region" description="Helical" evidence="8">
    <location>
        <begin position="189"/>
        <end position="217"/>
    </location>
</feature>
<evidence type="ECO:0000313" key="11">
    <source>
        <dbReference type="Proteomes" id="UP001432180"/>
    </source>
</evidence>
<dbReference type="GO" id="GO:0103015">
    <property type="term" value="F:4-amino-4-deoxy-L-arabinose transferase activity"/>
    <property type="evidence" value="ECO:0007669"/>
    <property type="project" value="UniProtKB-EC"/>
</dbReference>
<dbReference type="Pfam" id="PF13231">
    <property type="entry name" value="PMT_2"/>
    <property type="match status" value="1"/>
</dbReference>
<feature type="transmembrane region" description="Helical" evidence="8">
    <location>
        <begin position="341"/>
        <end position="356"/>
    </location>
</feature>
<evidence type="ECO:0000256" key="8">
    <source>
        <dbReference type="SAM" id="Phobius"/>
    </source>
</evidence>
<evidence type="ECO:0000259" key="9">
    <source>
        <dbReference type="Pfam" id="PF13231"/>
    </source>
</evidence>
<dbReference type="PANTHER" id="PTHR33908">
    <property type="entry name" value="MANNOSYLTRANSFERASE YKCB-RELATED"/>
    <property type="match status" value="1"/>
</dbReference>
<dbReference type="InterPro" id="IPR050297">
    <property type="entry name" value="LipidA_mod_glycosyltrf_83"/>
</dbReference>
<keyword evidence="7 8" id="KW-0472">Membrane</keyword>
<feature type="transmembrane region" description="Helical" evidence="8">
    <location>
        <begin position="21"/>
        <end position="42"/>
    </location>
</feature>
<accession>A0ABZ0S9R2</accession>
<dbReference type="EC" id="2.4.2.43" evidence="10"/>
<reference evidence="10 11" key="1">
    <citation type="journal article" date="2023" name="Microorganisms">
        <title>Thiorhodovibrio frisius and Trv. litoralis spp. nov., Two Novel Members from a Clade of Fastidious Purple Sulfur Bacteria That Exhibit Unique Red-Shifted Light-Harvesting Capabilities.</title>
        <authorList>
            <person name="Methner A."/>
            <person name="Kuzyk S.B."/>
            <person name="Petersen J."/>
            <person name="Bauer S."/>
            <person name="Brinkmann H."/>
            <person name="Sichau K."/>
            <person name="Wanner G."/>
            <person name="Wolf J."/>
            <person name="Neumann-Schaal M."/>
            <person name="Henke P."/>
            <person name="Tank M."/>
            <person name="Sproer C."/>
            <person name="Bunk B."/>
            <person name="Overmann J."/>
        </authorList>
    </citation>
    <scope>NUCLEOTIDE SEQUENCE [LARGE SCALE GENOMIC DNA]</scope>
    <source>
        <strain evidence="10 11">DSM 6702</strain>
    </source>
</reference>
<name>A0ABZ0S9R2_9GAMM</name>
<keyword evidence="2" id="KW-1003">Cell membrane</keyword>
<feature type="transmembrane region" description="Helical" evidence="8">
    <location>
        <begin position="101"/>
        <end position="121"/>
    </location>
</feature>
<dbReference type="RefSeq" id="WP_328987703.1">
    <property type="nucleotide sequence ID" value="NZ_CP121472.1"/>
</dbReference>
<gene>
    <name evidence="10" type="primary">arnT</name>
    <name evidence="10" type="ORF">Thiowin_02178</name>
</gene>
<feature type="transmembrane region" description="Helical" evidence="8">
    <location>
        <begin position="319"/>
        <end position="335"/>
    </location>
</feature>
<protein>
    <submittedName>
        <fullName evidence="10">Undecaprenyl phosphate-alpha-4-amino-4-deoxy-L-arabinose arabinosyl transferase</fullName>
        <ecNumber evidence="10">2.4.2.43</ecNumber>
    </submittedName>
</protein>